<protein>
    <submittedName>
        <fullName evidence="2">Tyrosine-protein phosphatase rlph2</fullName>
    </submittedName>
</protein>
<dbReference type="GO" id="GO:0016787">
    <property type="term" value="F:hydrolase activity"/>
    <property type="evidence" value="ECO:0007669"/>
    <property type="project" value="InterPro"/>
</dbReference>
<dbReference type="Proteomes" id="UP001146793">
    <property type="component" value="Unassembled WGS sequence"/>
</dbReference>
<dbReference type="PANTHER" id="PTHR47474">
    <property type="entry name" value="TYROSINE-PROTEIN PHOSPHATASE RLPH2"/>
    <property type="match status" value="1"/>
</dbReference>
<dbReference type="PANTHER" id="PTHR47474:SF1">
    <property type="entry name" value="TYROSINE-PROTEIN PHOSPHATASE RLPH2"/>
    <property type="match status" value="1"/>
</dbReference>
<dbReference type="Gene3D" id="3.60.21.10">
    <property type="match status" value="1"/>
</dbReference>
<dbReference type="EMBL" id="JANTQA010000057">
    <property type="protein sequence ID" value="KAJ3428470.1"/>
    <property type="molecule type" value="Genomic_DNA"/>
</dbReference>
<sequence>MTNSKTIYPPMETRISGPVIAIGDIHGWCKGIKDLFNHLKQEITNFEDCWVVFLGDYVDRGPNTKKTLEFLVDLWLNRPKTTFVMGNHDLSLSTFLKIIQEPENGGFSKHKSLLKSHHYCPEIPDQENMHLQGLRYPKYFDGESTFKSFGVEFPNNIELRKQFPESFCKFFQALPWAVEHDDYVFVHSGMDETVSYESNLIELRKRDFSIPKPTYLCDRTHWLAPKDTKKTIVSGHLYVEEIEYSENRIIMDTTGGEDEYMTALLLPENISFCLRPKKNN</sequence>
<dbReference type="Pfam" id="PF00149">
    <property type="entry name" value="Metallophos"/>
    <property type="match status" value="1"/>
</dbReference>
<reference evidence="2" key="1">
    <citation type="submission" date="2022-08" db="EMBL/GenBank/DDBJ databases">
        <title>Novel sulphate-reducing endosymbionts in the free-living metamonad Anaeramoeba.</title>
        <authorList>
            <person name="Jerlstrom-Hultqvist J."/>
            <person name="Cepicka I."/>
            <person name="Gallot-Lavallee L."/>
            <person name="Salas-Leiva D."/>
            <person name="Curtis B.A."/>
            <person name="Zahonova K."/>
            <person name="Pipaliya S."/>
            <person name="Dacks J."/>
            <person name="Roger A.J."/>
        </authorList>
    </citation>
    <scope>NUCLEOTIDE SEQUENCE</scope>
    <source>
        <strain evidence="2">Busselton2</strain>
    </source>
</reference>
<evidence type="ECO:0000313" key="2">
    <source>
        <dbReference type="EMBL" id="KAJ3428470.1"/>
    </source>
</evidence>
<organism evidence="2 3">
    <name type="scientific">Anaeramoeba flamelloides</name>
    <dbReference type="NCBI Taxonomy" id="1746091"/>
    <lineage>
        <taxon>Eukaryota</taxon>
        <taxon>Metamonada</taxon>
        <taxon>Anaeramoebidae</taxon>
        <taxon>Anaeramoeba</taxon>
    </lineage>
</organism>
<feature type="domain" description="Calcineurin-like phosphoesterase" evidence="1">
    <location>
        <begin position="18"/>
        <end position="242"/>
    </location>
</feature>
<name>A0AAV7YKE7_9EUKA</name>
<dbReference type="InterPro" id="IPR029052">
    <property type="entry name" value="Metallo-depent_PP-like"/>
</dbReference>
<dbReference type="AlphaFoldDB" id="A0AAV7YKE7"/>
<comment type="caution">
    <text evidence="2">The sequence shown here is derived from an EMBL/GenBank/DDBJ whole genome shotgun (WGS) entry which is preliminary data.</text>
</comment>
<dbReference type="SUPFAM" id="SSF56300">
    <property type="entry name" value="Metallo-dependent phosphatases"/>
    <property type="match status" value="1"/>
</dbReference>
<accession>A0AAV7YKE7</accession>
<dbReference type="InterPro" id="IPR004843">
    <property type="entry name" value="Calcineurin-like_PHP"/>
</dbReference>
<evidence type="ECO:0000313" key="3">
    <source>
        <dbReference type="Proteomes" id="UP001146793"/>
    </source>
</evidence>
<proteinExistence type="predicted"/>
<evidence type="ECO:0000259" key="1">
    <source>
        <dbReference type="Pfam" id="PF00149"/>
    </source>
</evidence>
<gene>
    <name evidence="2" type="ORF">M0812_23793</name>
</gene>
<dbReference type="PRINTS" id="PR00114">
    <property type="entry name" value="STPHPHTASE"/>
</dbReference>
<dbReference type="InterPro" id="IPR006186">
    <property type="entry name" value="Ser/Thr-sp_prot-phosphatase"/>
</dbReference>